<name>A0A538TCS0_UNCEI</name>
<dbReference type="SUPFAM" id="SSF49503">
    <property type="entry name" value="Cupredoxins"/>
    <property type="match status" value="1"/>
</dbReference>
<dbReference type="Pfam" id="PF13473">
    <property type="entry name" value="Cupredoxin_1"/>
    <property type="match status" value="1"/>
</dbReference>
<comment type="caution">
    <text evidence="3">The sequence shown here is derived from an EMBL/GenBank/DDBJ whole genome shotgun (WGS) entry which is preliminary data.</text>
</comment>
<proteinExistence type="predicted"/>
<dbReference type="Proteomes" id="UP000316609">
    <property type="component" value="Unassembled WGS sequence"/>
</dbReference>
<dbReference type="InterPro" id="IPR028096">
    <property type="entry name" value="EfeO_Cupredoxin"/>
</dbReference>
<feature type="non-terminal residue" evidence="3">
    <location>
        <position position="1"/>
    </location>
</feature>
<feature type="region of interest" description="Disordered" evidence="1">
    <location>
        <begin position="1"/>
        <end position="22"/>
    </location>
</feature>
<evidence type="ECO:0000313" key="4">
    <source>
        <dbReference type="Proteomes" id="UP000316609"/>
    </source>
</evidence>
<protein>
    <submittedName>
        <fullName evidence="3">Cupredoxin domain-containing protein</fullName>
    </submittedName>
</protein>
<dbReference type="Gene3D" id="2.60.40.420">
    <property type="entry name" value="Cupredoxins - blue copper proteins"/>
    <property type="match status" value="1"/>
</dbReference>
<reference evidence="3 4" key="1">
    <citation type="journal article" date="2019" name="Nat. Microbiol.">
        <title>Mediterranean grassland soil C-N compound turnover is dependent on rainfall and depth, and is mediated by genomically divergent microorganisms.</title>
        <authorList>
            <person name="Diamond S."/>
            <person name="Andeer P.F."/>
            <person name="Li Z."/>
            <person name="Crits-Christoph A."/>
            <person name="Burstein D."/>
            <person name="Anantharaman K."/>
            <person name="Lane K.R."/>
            <person name="Thomas B.C."/>
            <person name="Pan C."/>
            <person name="Northen T.R."/>
            <person name="Banfield J.F."/>
        </authorList>
    </citation>
    <scope>NUCLEOTIDE SEQUENCE [LARGE SCALE GENOMIC DNA]</scope>
    <source>
        <strain evidence="3">WS_8</strain>
    </source>
</reference>
<evidence type="ECO:0000256" key="1">
    <source>
        <dbReference type="SAM" id="MobiDB-lite"/>
    </source>
</evidence>
<dbReference type="EMBL" id="VBOY01000175">
    <property type="protein sequence ID" value="TMQ61439.1"/>
    <property type="molecule type" value="Genomic_DNA"/>
</dbReference>
<evidence type="ECO:0000313" key="3">
    <source>
        <dbReference type="EMBL" id="TMQ61439.1"/>
    </source>
</evidence>
<accession>A0A538TCS0</accession>
<gene>
    <name evidence="3" type="ORF">E6K78_12795</name>
</gene>
<dbReference type="InterPro" id="IPR008972">
    <property type="entry name" value="Cupredoxin"/>
</dbReference>
<feature type="compositionally biased region" description="Polar residues" evidence="1">
    <location>
        <begin position="8"/>
        <end position="22"/>
    </location>
</feature>
<organism evidence="3 4">
    <name type="scientific">Eiseniibacteriota bacterium</name>
    <dbReference type="NCBI Taxonomy" id="2212470"/>
    <lineage>
        <taxon>Bacteria</taxon>
        <taxon>Candidatus Eiseniibacteriota</taxon>
    </lineage>
</organism>
<feature type="domain" description="EfeO-type cupredoxin-like" evidence="2">
    <location>
        <begin position="4"/>
        <end position="102"/>
    </location>
</feature>
<sequence>FAGAVTAGCNQAQKSTAGPQEVQLSVTDGGFEPARAEVPRGQAFTLVITRKTDRTCAKEILIPALNERRALPLNQAVRIDVPNGVADTLNYICGMHMLGGTIAAK</sequence>
<dbReference type="AlphaFoldDB" id="A0A538TCS0"/>
<evidence type="ECO:0000259" key="2">
    <source>
        <dbReference type="Pfam" id="PF13473"/>
    </source>
</evidence>